<dbReference type="OrthoDB" id="3269725at2759"/>
<feature type="domain" description="DUF6535" evidence="3">
    <location>
        <begin position="62"/>
        <end position="241"/>
    </location>
</feature>
<proteinExistence type="predicted"/>
<keyword evidence="2" id="KW-0472">Membrane</keyword>
<feature type="transmembrane region" description="Helical" evidence="2">
    <location>
        <begin position="219"/>
        <end position="240"/>
    </location>
</feature>
<feature type="region of interest" description="Disordered" evidence="1">
    <location>
        <begin position="943"/>
        <end position="964"/>
    </location>
</feature>
<name>A0A165M5Y3_9APHY</name>
<feature type="region of interest" description="Disordered" evidence="1">
    <location>
        <begin position="1"/>
        <end position="53"/>
    </location>
</feature>
<evidence type="ECO:0000313" key="4">
    <source>
        <dbReference type="EMBL" id="KZT65268.1"/>
    </source>
</evidence>
<keyword evidence="2" id="KW-0812">Transmembrane</keyword>
<feature type="transmembrane region" description="Helical" evidence="2">
    <location>
        <begin position="87"/>
        <end position="106"/>
    </location>
</feature>
<evidence type="ECO:0000313" key="5">
    <source>
        <dbReference type="Proteomes" id="UP000076727"/>
    </source>
</evidence>
<gene>
    <name evidence="4" type="ORF">DAEQUDRAFT_769022</name>
</gene>
<feature type="compositionally biased region" description="Polar residues" evidence="1">
    <location>
        <begin position="1"/>
        <end position="10"/>
    </location>
</feature>
<keyword evidence="5" id="KW-1185">Reference proteome</keyword>
<dbReference type="Pfam" id="PF20153">
    <property type="entry name" value="DUF6535"/>
    <property type="match status" value="1"/>
</dbReference>
<evidence type="ECO:0000256" key="1">
    <source>
        <dbReference type="SAM" id="MobiDB-lite"/>
    </source>
</evidence>
<reference evidence="4 5" key="1">
    <citation type="journal article" date="2016" name="Mol. Biol. Evol.">
        <title>Comparative Genomics of Early-Diverging Mushroom-Forming Fungi Provides Insights into the Origins of Lignocellulose Decay Capabilities.</title>
        <authorList>
            <person name="Nagy L.G."/>
            <person name="Riley R."/>
            <person name="Tritt A."/>
            <person name="Adam C."/>
            <person name="Daum C."/>
            <person name="Floudas D."/>
            <person name="Sun H."/>
            <person name="Yadav J.S."/>
            <person name="Pangilinan J."/>
            <person name="Larsson K.H."/>
            <person name="Matsuura K."/>
            <person name="Barry K."/>
            <person name="Labutti K."/>
            <person name="Kuo R."/>
            <person name="Ohm R.A."/>
            <person name="Bhattacharya S.S."/>
            <person name="Shirouzu T."/>
            <person name="Yoshinaga Y."/>
            <person name="Martin F.M."/>
            <person name="Grigoriev I.V."/>
            <person name="Hibbett D.S."/>
        </authorList>
    </citation>
    <scope>NUCLEOTIDE SEQUENCE [LARGE SCALE GENOMIC DNA]</scope>
    <source>
        <strain evidence="4 5">L-15889</strain>
    </source>
</reference>
<evidence type="ECO:0000259" key="3">
    <source>
        <dbReference type="Pfam" id="PF20153"/>
    </source>
</evidence>
<feature type="transmembrane region" description="Helical" evidence="2">
    <location>
        <begin position="246"/>
        <end position="267"/>
    </location>
</feature>
<dbReference type="AlphaFoldDB" id="A0A165M5Y3"/>
<protein>
    <recommendedName>
        <fullName evidence="3">DUF6535 domain-containing protein</fullName>
    </recommendedName>
</protein>
<dbReference type="InterPro" id="IPR045338">
    <property type="entry name" value="DUF6535"/>
</dbReference>
<keyword evidence="2" id="KW-1133">Transmembrane helix</keyword>
<dbReference type="STRING" id="1314783.A0A165M5Y3"/>
<evidence type="ECO:0000256" key="2">
    <source>
        <dbReference type="SAM" id="Phobius"/>
    </source>
</evidence>
<accession>A0A165M5Y3</accession>
<dbReference type="Proteomes" id="UP000076727">
    <property type="component" value="Unassembled WGS sequence"/>
</dbReference>
<dbReference type="EMBL" id="KV429109">
    <property type="protein sequence ID" value="KZT65268.1"/>
    <property type="molecule type" value="Genomic_DNA"/>
</dbReference>
<sequence length="964" mass="109104">MASFNQSRNSPAPLPDGLPARISPWSRSPPPQQRPKFPSHQQSTLPDEDDLPTDSDIRHDIWQLYNEQASKWREDFNEKWNKEMESMLLFATLFSAVVTAFVVLSYPTLRPDTGSATVALLSQLVDSINQNQTQHLIQASTRVVSQSSFIPMAYAVRVNAFWFASLVVSVSVAFLTILAKQWLASLGGDQHPSVEICGRQYQYRYDNARAWRLASALEFLPLLLHMSLLLFFAGLIDFLWATNTAVAVVATVLIGFTVAIYIGSYVLSHLSSTCPYRTSVDPTTWTWEFLRRSIYTSWKITYPLVKFYRTVLRMISWCGIEIPPSLAYPARGPILRTEYVMRAYAAPLVDSQSREFNYVFGNPELMDARVLSRMVASFQAGLANHDLERLAHAIARFPHLVAHRDQFIDAGTVRFLTQWLGWLEQFDFANLAPLVQRDFALVSRALARLLTEVEENDSRMSASPLGLPQRYKRPQETMSLNADLALRTLKLPSIDEINEEVAEENPGDIVLFSHRLRLQLVAFPLTWYAGCLKDSVKEYYGRLLAYKRLNSLGSEDRMSLINTTIYVATRVIDPEKWTKPAYVVEARLEHKHSALDALAALVLHNTGMDFALLRQVCWALSVLSIPERRLIPKFDDFHLLITQVRRTDHLLRALTHNVLDPVRQHPVMLHAMLAVFEEMLYSTYNGGSTVDDPDERNDRIQLLTALIARYTSFLVDLKAVLVMIWNCPEGQPANSWQPAEFTLRDSRRLLQRIVRVSGFLGYYCPTDLGALKIDREQITHSTLELLQFMCNHEHVDSAPEDRIAVHRIAYGAACRFTILNCGVPTPIVPPADEFVFDEYSAKAVSEQMLAALQVASAVFEPPESVKTVLSMIADLRYITSESRFRSGILAYLRKSESESESGVLGLLEMLLEKRCKAGARDAIDTVQGLGGLQRPLARVVPRQVSRGKRPRPRLDTTKAGIRLK</sequence>
<organism evidence="4 5">
    <name type="scientific">Daedalea quercina L-15889</name>
    <dbReference type="NCBI Taxonomy" id="1314783"/>
    <lineage>
        <taxon>Eukaryota</taxon>
        <taxon>Fungi</taxon>
        <taxon>Dikarya</taxon>
        <taxon>Basidiomycota</taxon>
        <taxon>Agaricomycotina</taxon>
        <taxon>Agaricomycetes</taxon>
        <taxon>Polyporales</taxon>
        <taxon>Fomitopsis</taxon>
    </lineage>
</organism>
<feature type="transmembrane region" description="Helical" evidence="2">
    <location>
        <begin position="160"/>
        <end position="179"/>
    </location>
</feature>